<reference evidence="2" key="2">
    <citation type="submission" date="2020-10" db="EMBL/GenBank/DDBJ databases">
        <authorList>
            <person name="Cooper E.A."/>
            <person name="Brenton Z.W."/>
            <person name="Flinn B.S."/>
            <person name="Jenkins J."/>
            <person name="Shu S."/>
            <person name="Flowers D."/>
            <person name="Luo F."/>
            <person name="Wang Y."/>
            <person name="Xia P."/>
            <person name="Barry K."/>
            <person name="Daum C."/>
            <person name="Lipzen A."/>
            <person name="Yoshinaga Y."/>
            <person name="Schmutz J."/>
            <person name="Saski C."/>
            <person name="Vermerris W."/>
            <person name="Kresovich S."/>
        </authorList>
    </citation>
    <scope>NUCLEOTIDE SEQUENCE</scope>
</reference>
<protein>
    <submittedName>
        <fullName evidence="2">Uncharacterized protein</fullName>
    </submittedName>
</protein>
<evidence type="ECO:0000313" key="3">
    <source>
        <dbReference type="Proteomes" id="UP000807115"/>
    </source>
</evidence>
<dbReference type="EMBL" id="CM027682">
    <property type="protein sequence ID" value="KAG0536928.1"/>
    <property type="molecule type" value="Genomic_DNA"/>
</dbReference>
<dbReference type="AlphaFoldDB" id="A0A921RC45"/>
<proteinExistence type="predicted"/>
<evidence type="ECO:0000256" key="1">
    <source>
        <dbReference type="SAM" id="MobiDB-lite"/>
    </source>
</evidence>
<dbReference type="Proteomes" id="UP000807115">
    <property type="component" value="Chromosome 3"/>
</dbReference>
<sequence length="76" mass="8687">MAAARGQLWLGPRESTQTSDPICVGVQRKPKYASALLRLSPRPKSVPRRPYNRLVGGERRGKLTQRPASQRWRDLY</sequence>
<name>A0A921RC45_SORBI</name>
<evidence type="ECO:0000313" key="2">
    <source>
        <dbReference type="EMBL" id="KAG0536928.1"/>
    </source>
</evidence>
<organism evidence="2 3">
    <name type="scientific">Sorghum bicolor</name>
    <name type="common">Sorghum</name>
    <name type="synonym">Sorghum vulgare</name>
    <dbReference type="NCBI Taxonomy" id="4558"/>
    <lineage>
        <taxon>Eukaryota</taxon>
        <taxon>Viridiplantae</taxon>
        <taxon>Streptophyta</taxon>
        <taxon>Embryophyta</taxon>
        <taxon>Tracheophyta</taxon>
        <taxon>Spermatophyta</taxon>
        <taxon>Magnoliopsida</taxon>
        <taxon>Liliopsida</taxon>
        <taxon>Poales</taxon>
        <taxon>Poaceae</taxon>
        <taxon>PACMAD clade</taxon>
        <taxon>Panicoideae</taxon>
        <taxon>Andropogonodae</taxon>
        <taxon>Andropogoneae</taxon>
        <taxon>Sorghinae</taxon>
        <taxon>Sorghum</taxon>
    </lineage>
</organism>
<gene>
    <name evidence="2" type="ORF">BDA96_03G104000</name>
</gene>
<reference evidence="2" key="1">
    <citation type="journal article" date="2019" name="BMC Genomics">
        <title>A new reference genome for Sorghum bicolor reveals high levels of sequence similarity between sweet and grain genotypes: implications for the genetics of sugar metabolism.</title>
        <authorList>
            <person name="Cooper E.A."/>
            <person name="Brenton Z.W."/>
            <person name="Flinn B.S."/>
            <person name="Jenkins J."/>
            <person name="Shu S."/>
            <person name="Flowers D."/>
            <person name="Luo F."/>
            <person name="Wang Y."/>
            <person name="Xia P."/>
            <person name="Barry K."/>
            <person name="Daum C."/>
            <person name="Lipzen A."/>
            <person name="Yoshinaga Y."/>
            <person name="Schmutz J."/>
            <person name="Saski C."/>
            <person name="Vermerris W."/>
            <person name="Kresovich S."/>
        </authorList>
    </citation>
    <scope>NUCLEOTIDE SEQUENCE</scope>
</reference>
<accession>A0A921RC45</accession>
<feature type="region of interest" description="Disordered" evidence="1">
    <location>
        <begin position="41"/>
        <end position="76"/>
    </location>
</feature>
<comment type="caution">
    <text evidence="2">The sequence shown here is derived from an EMBL/GenBank/DDBJ whole genome shotgun (WGS) entry which is preliminary data.</text>
</comment>
<feature type="region of interest" description="Disordered" evidence="1">
    <location>
        <begin position="1"/>
        <end position="20"/>
    </location>
</feature>